<evidence type="ECO:0000259" key="1">
    <source>
        <dbReference type="Pfam" id="PF12680"/>
    </source>
</evidence>
<evidence type="ECO:0000313" key="3">
    <source>
        <dbReference type="Proteomes" id="UP001275436"/>
    </source>
</evidence>
<keyword evidence="3" id="KW-1185">Reference proteome</keyword>
<dbReference type="InterPro" id="IPR037401">
    <property type="entry name" value="SnoaL-like"/>
</dbReference>
<protein>
    <recommendedName>
        <fullName evidence="1">SnoaL-like domain-containing protein</fullName>
    </recommendedName>
</protein>
<proteinExistence type="predicted"/>
<dbReference type="Proteomes" id="UP001275436">
    <property type="component" value="Unassembled WGS sequence"/>
</dbReference>
<dbReference type="InterPro" id="IPR039256">
    <property type="entry name" value="Ketosteroid_isomerase"/>
</dbReference>
<dbReference type="InterPro" id="IPR032710">
    <property type="entry name" value="NTF2-like_dom_sf"/>
</dbReference>
<name>A0ABQ5TEI8_9BACI</name>
<organism evidence="2 3">
    <name type="scientific">Oceanobacillus kimchii</name>
    <dbReference type="NCBI Taxonomy" id="746691"/>
    <lineage>
        <taxon>Bacteria</taxon>
        <taxon>Bacillati</taxon>
        <taxon>Bacillota</taxon>
        <taxon>Bacilli</taxon>
        <taxon>Bacillales</taxon>
        <taxon>Bacillaceae</taxon>
        <taxon>Oceanobacillus</taxon>
    </lineage>
</organism>
<dbReference type="SUPFAM" id="SSF54427">
    <property type="entry name" value="NTF2-like"/>
    <property type="match status" value="1"/>
</dbReference>
<feature type="domain" description="SnoaL-like" evidence="1">
    <location>
        <begin position="12"/>
        <end position="111"/>
    </location>
</feature>
<gene>
    <name evidence="2" type="ORF">MACH08_03150</name>
</gene>
<dbReference type="EMBL" id="BSKO01000001">
    <property type="protein sequence ID" value="GLO64531.1"/>
    <property type="molecule type" value="Genomic_DNA"/>
</dbReference>
<comment type="caution">
    <text evidence="2">The sequence shown here is derived from an EMBL/GenBank/DDBJ whole genome shotgun (WGS) entry which is preliminary data.</text>
</comment>
<dbReference type="Pfam" id="PF12680">
    <property type="entry name" value="SnoaL_2"/>
    <property type="match status" value="1"/>
</dbReference>
<evidence type="ECO:0000313" key="2">
    <source>
        <dbReference type="EMBL" id="GLO64531.1"/>
    </source>
</evidence>
<dbReference type="Gene3D" id="3.10.450.50">
    <property type="match status" value="1"/>
</dbReference>
<reference evidence="2 3" key="1">
    <citation type="submission" date="2023-02" db="EMBL/GenBank/DDBJ databases">
        <title>Oceanobacillus kimchii IFOP_LL358 isolated form Alexandrium catenella lab strain.</title>
        <authorList>
            <person name="Gajardo G."/>
            <person name="Ueki S."/>
            <person name="Maruyama F."/>
        </authorList>
    </citation>
    <scope>NUCLEOTIDE SEQUENCE [LARGE SCALE GENOMIC DNA]</scope>
    <source>
        <strain evidence="2 3">IFOP_LL358</strain>
    </source>
</reference>
<dbReference type="CDD" id="cd00781">
    <property type="entry name" value="ketosteroid_isomerase"/>
    <property type="match status" value="1"/>
</dbReference>
<dbReference type="RefSeq" id="WP_317957608.1">
    <property type="nucleotide sequence ID" value="NZ_BSKO01000001.1"/>
</dbReference>
<accession>A0ABQ5TEI8</accession>
<sequence length="124" mass="13750">MPREQEMKANLQNYLDGFNEGDSEKVISLFAEDARVEDPVGSDPLKGIASIASFFQQSVPSVKRLELAAPIRGSHSNSAAMAFNIYVEIEGKESVIRCIDVMTFNDDGFIIDMKAYWGPEDIQS</sequence>